<sequence length="153" mass="17056">MCLQLSSRRYLGIVKPQQLSLARSPLSRRSQFFSSMRLSLQRQRVLIAEGLAEEPHGKSRVACTEFPAWRQQCVYLSTCHTRPSGAPSPTPSGARDKRLARGNEARADLHPLGHTPTVLPPAATGSIAPWLFLPWKTGVIILITYFRGRCEFS</sequence>
<name>A0A093PGD8_9PASS</name>
<reference evidence="1 2" key="1">
    <citation type="submission" date="2014-06" db="EMBL/GenBank/DDBJ databases">
        <title>Genome evolution of avian class.</title>
        <authorList>
            <person name="Zhang G."/>
            <person name="Li C."/>
        </authorList>
    </citation>
    <scope>NUCLEOTIDE SEQUENCE [LARGE SCALE GENOMIC DNA]</scope>
    <source>
        <strain evidence="1">BGI_N305</strain>
    </source>
</reference>
<organism evidence="1 2">
    <name type="scientific">Manacus vitellinus</name>
    <name type="common">golden-collared manakin</name>
    <dbReference type="NCBI Taxonomy" id="328815"/>
    <lineage>
        <taxon>Eukaryota</taxon>
        <taxon>Metazoa</taxon>
        <taxon>Chordata</taxon>
        <taxon>Craniata</taxon>
        <taxon>Vertebrata</taxon>
        <taxon>Euteleostomi</taxon>
        <taxon>Archelosauria</taxon>
        <taxon>Archosauria</taxon>
        <taxon>Dinosauria</taxon>
        <taxon>Saurischia</taxon>
        <taxon>Theropoda</taxon>
        <taxon>Coelurosauria</taxon>
        <taxon>Aves</taxon>
        <taxon>Neognathae</taxon>
        <taxon>Neoaves</taxon>
        <taxon>Telluraves</taxon>
        <taxon>Australaves</taxon>
        <taxon>Passeriformes</taxon>
        <taxon>Pipridae</taxon>
        <taxon>Manacus</taxon>
    </lineage>
</organism>
<keyword evidence="2" id="KW-1185">Reference proteome</keyword>
<evidence type="ECO:0000313" key="1">
    <source>
        <dbReference type="EMBL" id="KFW75481.1"/>
    </source>
</evidence>
<evidence type="ECO:0000313" key="2">
    <source>
        <dbReference type="Proteomes" id="UP000053258"/>
    </source>
</evidence>
<dbReference type="EMBL" id="KL669206">
    <property type="protein sequence ID" value="KFW75481.1"/>
    <property type="molecule type" value="Genomic_DNA"/>
</dbReference>
<dbReference type="AlphaFoldDB" id="A0A093PGD8"/>
<protein>
    <submittedName>
        <fullName evidence="1">Uncharacterized protein</fullName>
    </submittedName>
</protein>
<dbReference type="Proteomes" id="UP000053258">
    <property type="component" value="Unassembled WGS sequence"/>
</dbReference>
<gene>
    <name evidence="1" type="ORF">N305_08940</name>
</gene>
<accession>A0A093PGD8</accession>
<dbReference type="OrthoDB" id="10478454at2759"/>
<proteinExistence type="predicted"/>